<keyword evidence="3" id="KW-0808">Transferase</keyword>
<dbReference type="NCBIfam" id="TIGR00726">
    <property type="entry name" value="peptidoglycan editing factor PgeF"/>
    <property type="match status" value="1"/>
</dbReference>
<dbReference type="AlphaFoldDB" id="A0A7W0C9J5"/>
<keyword evidence="4" id="KW-0479">Metal-binding</keyword>
<dbReference type="InterPro" id="IPR038371">
    <property type="entry name" value="Cu_polyphenol_OxRdtase_sf"/>
</dbReference>
<evidence type="ECO:0000313" key="11">
    <source>
        <dbReference type="EMBL" id="MBA2881620.1"/>
    </source>
</evidence>
<evidence type="ECO:0000256" key="8">
    <source>
        <dbReference type="ARBA" id="ARBA00048968"/>
    </source>
</evidence>
<evidence type="ECO:0000313" key="12">
    <source>
        <dbReference type="Proteomes" id="UP000525298"/>
    </source>
</evidence>
<evidence type="ECO:0000256" key="5">
    <source>
        <dbReference type="ARBA" id="ARBA00022801"/>
    </source>
</evidence>
<dbReference type="GO" id="GO:0005507">
    <property type="term" value="F:copper ion binding"/>
    <property type="evidence" value="ECO:0007669"/>
    <property type="project" value="TreeGrafter"/>
</dbReference>
<keyword evidence="5" id="KW-0378">Hydrolase</keyword>
<sequence>MFFTRHQGLTYGCFSNLSACPGVFHAFFTRLDHRSQTVPAETDFSTEDSTRQNRTRAARCTGADDLVFLSQIHGTTVSVISSPADFHEAVATPPKADAIISGLAGAGLSVRTADCQAVLLHDPVRRAAAAIHSGWRGSVADIIGQCIQTMKQRFGTDPADLVAGIGPSLGPCCAEFVHYETEIPEKFWKYKDDQHRFDFWQISTDQLRAAGVRESQIELSHICTRCNPRLFFSFRGEKATRRMAAVIGLKKEENRTQYE</sequence>
<comment type="similarity">
    <text evidence="2 10">Belongs to the purine nucleoside phosphorylase YfiH/LACC1 family.</text>
</comment>
<dbReference type="InterPro" id="IPR011324">
    <property type="entry name" value="Cytotoxic_necrot_fac-like_cat"/>
</dbReference>
<dbReference type="InterPro" id="IPR003730">
    <property type="entry name" value="Cu_polyphenol_OxRdtase"/>
</dbReference>
<comment type="catalytic activity">
    <reaction evidence="9">
        <text>S-methyl-5'-thioadenosine + phosphate = 5-(methylsulfanyl)-alpha-D-ribose 1-phosphate + adenine</text>
        <dbReference type="Rhea" id="RHEA:11852"/>
        <dbReference type="ChEBI" id="CHEBI:16708"/>
        <dbReference type="ChEBI" id="CHEBI:17509"/>
        <dbReference type="ChEBI" id="CHEBI:43474"/>
        <dbReference type="ChEBI" id="CHEBI:58533"/>
        <dbReference type="EC" id="2.4.2.28"/>
    </reaction>
    <physiologicalReaction direction="left-to-right" evidence="9">
        <dbReference type="Rhea" id="RHEA:11853"/>
    </physiologicalReaction>
</comment>
<evidence type="ECO:0000256" key="2">
    <source>
        <dbReference type="ARBA" id="ARBA00007353"/>
    </source>
</evidence>
<evidence type="ECO:0000256" key="6">
    <source>
        <dbReference type="ARBA" id="ARBA00022833"/>
    </source>
</evidence>
<evidence type="ECO:0000256" key="1">
    <source>
        <dbReference type="ARBA" id="ARBA00000553"/>
    </source>
</evidence>
<gene>
    <name evidence="11" type="ORF">HNR65_001947</name>
</gene>
<protein>
    <recommendedName>
        <fullName evidence="10">Purine nucleoside phosphorylase</fullName>
    </recommendedName>
</protein>
<evidence type="ECO:0000256" key="9">
    <source>
        <dbReference type="ARBA" id="ARBA00049893"/>
    </source>
</evidence>
<comment type="catalytic activity">
    <reaction evidence="1">
        <text>inosine + phosphate = alpha-D-ribose 1-phosphate + hypoxanthine</text>
        <dbReference type="Rhea" id="RHEA:27646"/>
        <dbReference type="ChEBI" id="CHEBI:17368"/>
        <dbReference type="ChEBI" id="CHEBI:17596"/>
        <dbReference type="ChEBI" id="CHEBI:43474"/>
        <dbReference type="ChEBI" id="CHEBI:57720"/>
        <dbReference type="EC" id="2.4.2.1"/>
    </reaction>
    <physiologicalReaction direction="left-to-right" evidence="1">
        <dbReference type="Rhea" id="RHEA:27647"/>
    </physiologicalReaction>
</comment>
<name>A0A7W0C9J5_9BACT</name>
<dbReference type="RefSeq" id="WP_181551263.1">
    <property type="nucleotide sequence ID" value="NZ_JACDUS010000004.1"/>
</dbReference>
<reference evidence="11 12" key="1">
    <citation type="submission" date="2020-07" db="EMBL/GenBank/DDBJ databases">
        <title>Genomic Encyclopedia of Type Strains, Phase IV (KMG-IV): sequencing the most valuable type-strain genomes for metagenomic binning, comparative biology and taxonomic classification.</title>
        <authorList>
            <person name="Goeker M."/>
        </authorList>
    </citation>
    <scope>NUCLEOTIDE SEQUENCE [LARGE SCALE GENOMIC DNA]</scope>
    <source>
        <strain evidence="11 12">DSM 17721</strain>
    </source>
</reference>
<dbReference type="SUPFAM" id="SSF64438">
    <property type="entry name" value="CNF1/YfiH-like putative cysteine hydrolases"/>
    <property type="match status" value="1"/>
</dbReference>
<dbReference type="Pfam" id="PF02578">
    <property type="entry name" value="Cu-oxidase_4"/>
    <property type="match status" value="1"/>
</dbReference>
<dbReference type="PANTHER" id="PTHR30616:SF2">
    <property type="entry name" value="PURINE NUCLEOSIDE PHOSPHORYLASE LACC1"/>
    <property type="match status" value="1"/>
</dbReference>
<dbReference type="Gene3D" id="3.60.140.10">
    <property type="entry name" value="CNF1/YfiH-like putative cysteine hydrolases"/>
    <property type="match status" value="1"/>
</dbReference>
<keyword evidence="12" id="KW-1185">Reference proteome</keyword>
<evidence type="ECO:0000256" key="7">
    <source>
        <dbReference type="ARBA" id="ARBA00047989"/>
    </source>
</evidence>
<dbReference type="EMBL" id="JACDUS010000004">
    <property type="protein sequence ID" value="MBA2881620.1"/>
    <property type="molecule type" value="Genomic_DNA"/>
</dbReference>
<dbReference type="Proteomes" id="UP000525298">
    <property type="component" value="Unassembled WGS sequence"/>
</dbReference>
<evidence type="ECO:0000256" key="10">
    <source>
        <dbReference type="RuleBase" id="RU361274"/>
    </source>
</evidence>
<dbReference type="CDD" id="cd16833">
    <property type="entry name" value="YfiH"/>
    <property type="match status" value="1"/>
</dbReference>
<accession>A0A7W0C9J5</accession>
<keyword evidence="6" id="KW-0862">Zinc</keyword>
<dbReference type="GO" id="GO:0017061">
    <property type="term" value="F:S-methyl-5-thioadenosine phosphorylase activity"/>
    <property type="evidence" value="ECO:0007669"/>
    <property type="project" value="UniProtKB-EC"/>
</dbReference>
<evidence type="ECO:0000256" key="3">
    <source>
        <dbReference type="ARBA" id="ARBA00022679"/>
    </source>
</evidence>
<dbReference type="GO" id="GO:0016787">
    <property type="term" value="F:hydrolase activity"/>
    <property type="evidence" value="ECO:0007669"/>
    <property type="project" value="UniProtKB-KW"/>
</dbReference>
<comment type="catalytic activity">
    <reaction evidence="8">
        <text>adenosine + phosphate = alpha-D-ribose 1-phosphate + adenine</text>
        <dbReference type="Rhea" id="RHEA:27642"/>
        <dbReference type="ChEBI" id="CHEBI:16335"/>
        <dbReference type="ChEBI" id="CHEBI:16708"/>
        <dbReference type="ChEBI" id="CHEBI:43474"/>
        <dbReference type="ChEBI" id="CHEBI:57720"/>
        <dbReference type="EC" id="2.4.2.1"/>
    </reaction>
    <physiologicalReaction direction="left-to-right" evidence="8">
        <dbReference type="Rhea" id="RHEA:27643"/>
    </physiologicalReaction>
</comment>
<proteinExistence type="inferred from homology"/>
<evidence type="ECO:0000256" key="4">
    <source>
        <dbReference type="ARBA" id="ARBA00022723"/>
    </source>
</evidence>
<comment type="caution">
    <text evidence="11">The sequence shown here is derived from an EMBL/GenBank/DDBJ whole genome shotgun (WGS) entry which is preliminary data.</text>
</comment>
<dbReference type="PANTHER" id="PTHR30616">
    <property type="entry name" value="UNCHARACTERIZED PROTEIN YFIH"/>
    <property type="match status" value="1"/>
</dbReference>
<organism evidence="11 12">
    <name type="scientific">Desulfosalsimonas propionicica</name>
    <dbReference type="NCBI Taxonomy" id="332175"/>
    <lineage>
        <taxon>Bacteria</taxon>
        <taxon>Pseudomonadati</taxon>
        <taxon>Thermodesulfobacteriota</taxon>
        <taxon>Desulfobacteria</taxon>
        <taxon>Desulfobacterales</taxon>
        <taxon>Desulfosalsimonadaceae</taxon>
        <taxon>Desulfosalsimonas</taxon>
    </lineage>
</organism>
<comment type="catalytic activity">
    <reaction evidence="7">
        <text>adenosine + H2O + H(+) = inosine + NH4(+)</text>
        <dbReference type="Rhea" id="RHEA:24408"/>
        <dbReference type="ChEBI" id="CHEBI:15377"/>
        <dbReference type="ChEBI" id="CHEBI:15378"/>
        <dbReference type="ChEBI" id="CHEBI:16335"/>
        <dbReference type="ChEBI" id="CHEBI:17596"/>
        <dbReference type="ChEBI" id="CHEBI:28938"/>
        <dbReference type="EC" id="3.5.4.4"/>
    </reaction>
    <physiologicalReaction direction="left-to-right" evidence="7">
        <dbReference type="Rhea" id="RHEA:24409"/>
    </physiologicalReaction>
</comment>